<dbReference type="EMBL" id="SMZO01000025">
    <property type="protein sequence ID" value="TDL86995.1"/>
    <property type="molecule type" value="Genomic_DNA"/>
</dbReference>
<evidence type="ECO:0000313" key="1">
    <source>
        <dbReference type="EMBL" id="TDL86995.1"/>
    </source>
</evidence>
<comment type="caution">
    <text evidence="1">The sequence shown here is derived from an EMBL/GenBank/DDBJ whole genome shotgun (WGS) entry which is preliminary data.</text>
</comment>
<dbReference type="Proteomes" id="UP000294562">
    <property type="component" value="Unassembled WGS sequence"/>
</dbReference>
<dbReference type="GO" id="GO:0000160">
    <property type="term" value="P:phosphorelay signal transduction system"/>
    <property type="evidence" value="ECO:0007669"/>
    <property type="project" value="InterPro"/>
</dbReference>
<organism evidence="1 2">
    <name type="scientific">Meridianimarinicoccus aquatilis</name>
    <dbReference type="NCBI Taxonomy" id="2552766"/>
    <lineage>
        <taxon>Bacteria</taxon>
        <taxon>Pseudomonadati</taxon>
        <taxon>Pseudomonadota</taxon>
        <taxon>Alphaproteobacteria</taxon>
        <taxon>Rhodobacterales</taxon>
        <taxon>Paracoccaceae</taxon>
        <taxon>Meridianimarinicoccus</taxon>
    </lineage>
</organism>
<proteinExistence type="predicted"/>
<protein>
    <submittedName>
        <fullName evidence="1">Uncharacterized protein</fullName>
    </submittedName>
</protein>
<dbReference type="InterPro" id="IPR036641">
    <property type="entry name" value="HPT_dom_sf"/>
</dbReference>
<accession>A0A4R6ATJ2</accession>
<gene>
    <name evidence="1" type="ORF">E2L05_11840</name>
</gene>
<name>A0A4R6ATJ2_9RHOB</name>
<sequence length="124" mass="13627">MMRVLEFDETVGVDAVRLMRLYRDHGDREADRLICDAMEDLALSLARIGRAHRADDLEAIADLADGMVALCARIGLPKLAHVAGSVSICARRTDVPALQATLSRLSRVGDRSLSAVWDPQYHTV</sequence>
<evidence type="ECO:0000313" key="2">
    <source>
        <dbReference type="Proteomes" id="UP000294562"/>
    </source>
</evidence>
<dbReference type="AlphaFoldDB" id="A0A4R6ATJ2"/>
<dbReference type="OrthoDB" id="7873775at2"/>
<dbReference type="RefSeq" id="WP_133343124.1">
    <property type="nucleotide sequence ID" value="NZ_SMZO01000025.1"/>
</dbReference>
<reference evidence="1 2" key="1">
    <citation type="submission" date="2019-03" db="EMBL/GenBank/DDBJ databases">
        <title>Rhodobacteraceae bacterium SM1902, a new member of the family Rhodobacteraceae isolated from Yantai.</title>
        <authorList>
            <person name="Sun Y."/>
        </authorList>
    </citation>
    <scope>NUCLEOTIDE SEQUENCE [LARGE SCALE GENOMIC DNA]</scope>
    <source>
        <strain evidence="1 2">SM1902</strain>
    </source>
</reference>
<keyword evidence="2" id="KW-1185">Reference proteome</keyword>
<dbReference type="SUPFAM" id="SSF47226">
    <property type="entry name" value="Histidine-containing phosphotransfer domain, HPT domain"/>
    <property type="match status" value="1"/>
</dbReference>